<dbReference type="Gene3D" id="1.20.120.530">
    <property type="entry name" value="GntR ligand-binding domain-like"/>
    <property type="match status" value="1"/>
</dbReference>
<dbReference type="InterPro" id="IPR036390">
    <property type="entry name" value="WH_DNA-bd_sf"/>
</dbReference>
<dbReference type="SUPFAM" id="SSF46785">
    <property type="entry name" value="Winged helix' DNA-binding domain"/>
    <property type="match status" value="1"/>
</dbReference>
<name>A0AAU8EX18_9MICC</name>
<organism evidence="5">
    <name type="scientific">Arthrobacter sp. K5</name>
    <dbReference type="NCBI Taxonomy" id="2839623"/>
    <lineage>
        <taxon>Bacteria</taxon>
        <taxon>Bacillati</taxon>
        <taxon>Actinomycetota</taxon>
        <taxon>Actinomycetes</taxon>
        <taxon>Micrococcales</taxon>
        <taxon>Micrococcaceae</taxon>
        <taxon>Arthrobacter</taxon>
    </lineage>
</organism>
<accession>A0AAU8EX18</accession>
<keyword evidence="5" id="KW-0614">Plasmid</keyword>
<evidence type="ECO:0000256" key="1">
    <source>
        <dbReference type="ARBA" id="ARBA00023015"/>
    </source>
</evidence>
<proteinExistence type="predicted"/>
<evidence type="ECO:0000256" key="2">
    <source>
        <dbReference type="ARBA" id="ARBA00023125"/>
    </source>
</evidence>
<evidence type="ECO:0000256" key="3">
    <source>
        <dbReference type="ARBA" id="ARBA00023163"/>
    </source>
</evidence>
<protein>
    <submittedName>
        <fullName evidence="5">FadR/GntR family transcriptional regulator</fullName>
    </submittedName>
</protein>
<dbReference type="CDD" id="cd07377">
    <property type="entry name" value="WHTH_GntR"/>
    <property type="match status" value="1"/>
</dbReference>
<dbReference type="AlphaFoldDB" id="A0AAU8EX18"/>
<dbReference type="PROSITE" id="PS50949">
    <property type="entry name" value="HTH_GNTR"/>
    <property type="match status" value="1"/>
</dbReference>
<dbReference type="EMBL" id="CP159280">
    <property type="protein sequence ID" value="XCH13965.1"/>
    <property type="molecule type" value="Genomic_DNA"/>
</dbReference>
<keyword evidence="3" id="KW-0804">Transcription</keyword>
<dbReference type="SMART" id="SM00345">
    <property type="entry name" value="HTH_GNTR"/>
    <property type="match status" value="1"/>
</dbReference>
<evidence type="ECO:0000313" key="5">
    <source>
        <dbReference type="EMBL" id="XCH13965.1"/>
    </source>
</evidence>
<dbReference type="Pfam" id="PF00392">
    <property type="entry name" value="GntR"/>
    <property type="match status" value="1"/>
</dbReference>
<reference evidence="5" key="1">
    <citation type="submission" date="2024-06" db="EMBL/GenBank/DDBJ databases">
        <title>Biodegradation of dimethachlon by Arthrobacter sp. K5: mechanistic insights and ecological implications.</title>
        <authorList>
            <person name="Hu S."/>
            <person name="Lu P."/>
        </authorList>
    </citation>
    <scope>NUCLEOTIDE SEQUENCE</scope>
    <source>
        <strain evidence="5">K5</strain>
        <plasmid evidence="5">unnamed</plasmid>
    </source>
</reference>
<evidence type="ECO:0000259" key="4">
    <source>
        <dbReference type="PROSITE" id="PS50949"/>
    </source>
</evidence>
<dbReference type="GO" id="GO:0003700">
    <property type="term" value="F:DNA-binding transcription factor activity"/>
    <property type="evidence" value="ECO:0007669"/>
    <property type="project" value="InterPro"/>
</dbReference>
<sequence length="231" mass="25540">MSSEVSAVSVPQGVAEHLRGLIRRGELSPGDQLPPERQLAETLGVARVSLREALKLLQDEGYLTVRRGKLGGTFVTALSQPLAEWRREMAAEDGELDDLTAVRVALESHAALLAASRRTQDDLDAMEASIELQATARNRSEFRAADATFHDAIARAAGSRRLEAAIRQARSEFFSPADMVNHPDPVEEDQEQHRAIFEAIRDSNAPRAAQSMRDHIENTRSEIRRLLKQGD</sequence>
<dbReference type="SMART" id="SM00895">
    <property type="entry name" value="FCD"/>
    <property type="match status" value="1"/>
</dbReference>
<dbReference type="InterPro" id="IPR000524">
    <property type="entry name" value="Tscrpt_reg_HTH_GntR"/>
</dbReference>
<keyword evidence="1" id="KW-0805">Transcription regulation</keyword>
<dbReference type="InterPro" id="IPR011711">
    <property type="entry name" value="GntR_C"/>
</dbReference>
<gene>
    <name evidence="5" type="ORF">ABRP34_22950</name>
</gene>
<dbReference type="PANTHER" id="PTHR43537">
    <property type="entry name" value="TRANSCRIPTIONAL REGULATOR, GNTR FAMILY"/>
    <property type="match status" value="1"/>
</dbReference>
<dbReference type="PANTHER" id="PTHR43537:SF5">
    <property type="entry name" value="UXU OPERON TRANSCRIPTIONAL REGULATOR"/>
    <property type="match status" value="1"/>
</dbReference>
<feature type="domain" description="HTH gntR-type" evidence="4">
    <location>
        <begin position="8"/>
        <end position="78"/>
    </location>
</feature>
<keyword evidence="2" id="KW-0238">DNA-binding</keyword>
<dbReference type="InterPro" id="IPR008920">
    <property type="entry name" value="TF_FadR/GntR_C"/>
</dbReference>
<dbReference type="Pfam" id="PF07729">
    <property type="entry name" value="FCD"/>
    <property type="match status" value="1"/>
</dbReference>
<dbReference type="GO" id="GO:0003677">
    <property type="term" value="F:DNA binding"/>
    <property type="evidence" value="ECO:0007669"/>
    <property type="project" value="UniProtKB-KW"/>
</dbReference>
<geneLocation type="plasmid" evidence="5">
    <name>unnamed</name>
</geneLocation>
<dbReference type="SUPFAM" id="SSF48008">
    <property type="entry name" value="GntR ligand-binding domain-like"/>
    <property type="match status" value="1"/>
</dbReference>
<dbReference type="Gene3D" id="1.10.10.10">
    <property type="entry name" value="Winged helix-like DNA-binding domain superfamily/Winged helix DNA-binding domain"/>
    <property type="match status" value="1"/>
</dbReference>
<dbReference type="RefSeq" id="WP_353713646.1">
    <property type="nucleotide sequence ID" value="NZ_CP159280.1"/>
</dbReference>
<dbReference type="InterPro" id="IPR036388">
    <property type="entry name" value="WH-like_DNA-bd_sf"/>
</dbReference>
<dbReference type="PRINTS" id="PR00035">
    <property type="entry name" value="HTHGNTR"/>
</dbReference>